<keyword evidence="1" id="KW-0547">Nucleotide-binding</keyword>
<dbReference type="RefSeq" id="WP_207860278.1">
    <property type="nucleotide sequence ID" value="NZ_JAFREP010000016.1"/>
</dbReference>
<sequence>MFFYQFRVHGIQSYIFATDRLKEMVGASALIDQLIRGDLTRVIQALELSIEDEDFARRTGGSFLVQIRKSEDARKLRDLWSLYVAHKIPGLVFSHALHEAEAYNAATRKALADGLHEGRNRHMPYLPAGSPLARRAPLTGDPAVVMTQGRLADALCRTKQAAALGGAFLEDKLALEDADILVFPLSFVPDKKRTTDDALLSESEDDQYIAVIHIDGNGLGAVVERLNAALAKKPASFPCLPAAFSEAVENATREAAHTACIELFKSGLAASIAKPHKYVAPVRFLVLGGDDITLVTRAADALDFTRCFQEAFEEKTRTEFAKLSGFPLPDHLSAAAGVAFIKPKQPFHMAYHLAESLCQTAKKAAKAAAEKHAKATKLKLGDVIAPATLAFHRITTAMIDDWDTVVAFEKTPRDGRQLTMQPYAFDAAPDGPLPHLDDLYKLADLLGRLGRGPVRELQKALYMGEHHTLKAQRRWRENLAKNAPGTLVELEGLLARLTGCTNDGKGSNDRLPLFDAEGRSPVADAVALAAVEDVKRRVS</sequence>
<accession>A0A8J7U502</accession>
<dbReference type="Pfam" id="PF22335">
    <property type="entry name" value="Cas10-Cmr2_palm2"/>
    <property type="match status" value="1"/>
</dbReference>
<comment type="caution">
    <text evidence="4">The sequence shown here is derived from an EMBL/GenBank/DDBJ whole genome shotgun (WGS) entry which is preliminary data.</text>
</comment>
<evidence type="ECO:0000256" key="1">
    <source>
        <dbReference type="ARBA" id="ARBA00022741"/>
    </source>
</evidence>
<proteinExistence type="predicted"/>
<evidence type="ECO:0000259" key="3">
    <source>
        <dbReference type="Pfam" id="PF22335"/>
    </source>
</evidence>
<dbReference type="EMBL" id="JAFREP010000016">
    <property type="protein sequence ID" value="MBO1320324.1"/>
    <property type="molecule type" value="Genomic_DNA"/>
</dbReference>
<keyword evidence="2" id="KW-0051">Antiviral defense</keyword>
<evidence type="ECO:0000256" key="2">
    <source>
        <dbReference type="ARBA" id="ARBA00023118"/>
    </source>
</evidence>
<dbReference type="InterPro" id="IPR043128">
    <property type="entry name" value="Rev_trsase/Diguanyl_cyclase"/>
</dbReference>
<evidence type="ECO:0000313" key="4">
    <source>
        <dbReference type="EMBL" id="MBO1320324.1"/>
    </source>
</evidence>
<dbReference type="GO" id="GO:0000166">
    <property type="term" value="F:nucleotide binding"/>
    <property type="evidence" value="ECO:0007669"/>
    <property type="project" value="UniProtKB-KW"/>
</dbReference>
<organism evidence="4 5">
    <name type="scientific">Acanthopleuribacter pedis</name>
    <dbReference type="NCBI Taxonomy" id="442870"/>
    <lineage>
        <taxon>Bacteria</taxon>
        <taxon>Pseudomonadati</taxon>
        <taxon>Acidobacteriota</taxon>
        <taxon>Holophagae</taxon>
        <taxon>Acanthopleuribacterales</taxon>
        <taxon>Acanthopleuribacteraceae</taxon>
        <taxon>Acanthopleuribacter</taxon>
    </lineage>
</organism>
<keyword evidence="5" id="KW-1185">Reference proteome</keyword>
<feature type="domain" description="Cas10/Cmr2 second palm" evidence="3">
    <location>
        <begin position="208"/>
        <end position="365"/>
    </location>
</feature>
<dbReference type="GO" id="GO:0051607">
    <property type="term" value="P:defense response to virus"/>
    <property type="evidence" value="ECO:0007669"/>
    <property type="project" value="UniProtKB-KW"/>
</dbReference>
<name>A0A8J7U502_9BACT</name>
<reference evidence="4" key="1">
    <citation type="submission" date="2021-03" db="EMBL/GenBank/DDBJ databases">
        <authorList>
            <person name="Wang G."/>
        </authorList>
    </citation>
    <scope>NUCLEOTIDE SEQUENCE</scope>
    <source>
        <strain evidence="4">KCTC 12899</strain>
    </source>
</reference>
<evidence type="ECO:0000313" key="5">
    <source>
        <dbReference type="Proteomes" id="UP000664417"/>
    </source>
</evidence>
<gene>
    <name evidence="4" type="ORF">J3U88_17750</name>
</gene>
<dbReference type="AlphaFoldDB" id="A0A8J7U502"/>
<dbReference type="Gene3D" id="3.30.70.270">
    <property type="match status" value="1"/>
</dbReference>
<dbReference type="Proteomes" id="UP000664417">
    <property type="component" value="Unassembled WGS sequence"/>
</dbReference>
<protein>
    <recommendedName>
        <fullName evidence="3">Cas10/Cmr2 second palm domain-containing protein</fullName>
    </recommendedName>
</protein>
<dbReference type="InterPro" id="IPR054767">
    <property type="entry name" value="Cas10-Cmr2_palm2"/>
</dbReference>